<feature type="compositionally biased region" description="Low complexity" evidence="4">
    <location>
        <begin position="608"/>
        <end position="619"/>
    </location>
</feature>
<keyword evidence="2 6" id="KW-0378">Hydrolase</keyword>
<feature type="region of interest" description="Disordered" evidence="4">
    <location>
        <begin position="245"/>
        <end position="284"/>
    </location>
</feature>
<sequence length="640" mass="71649">MKTTKQLARELGLLRKRSINSSTSKKPSTDQTFPYLVVLDFESTCWQDGKFRTQEIIEFPAVLLNTSTGKIESEFQFYVQPQEQPTLSEFCRQLTGITQDQVDNGIPLNLCVRKFVRWLDSLREKKGVVFTQPSTETDKCHLATIVTWSDWDLGVCLYNELRRKQIGRPCQLNSWIDLRATYRKFYSRKPNGLNGALKDLGIDFEGREHSGLHDSRNTAILAYRMIQDGCILNITKTLKGSNIPGGDKYLPIKQPTPNKHKIHQKKKPTPSKSPAHKRRKQSDIADDELCFDDDLDHAIASSQELDNIIINFAMETPEHKRKSRIPIASSCSSKILISEISPIQCSKSTKKSPSHQKLTKKKAKRIIPGKFNPSQIYVDPEVDTDAFVNGLKSTVNNRLTEVSVNVPLPKRVAPTKKNISPLKITEAYPQILFLSPLKQCHQKPQNSVNSIQMVRMGSPLKQSNQKSVGSFRKSNNTVRIAVQKFYSSPGKSAEENYSGSETALPQKKVQSCELTRIPYISPPKSETVITSRNGITSKSFPVFKTPSPPTESFKTPLIKASYSNTSKRNIKEVTITPSRTLPVYSDSLKTPVNTPGNCRNQSVPSGKTPNTTPSVSLSLSSFKTPSSILGTFKTPFGGQR</sequence>
<dbReference type="GO" id="GO:0003676">
    <property type="term" value="F:nucleic acid binding"/>
    <property type="evidence" value="ECO:0007669"/>
    <property type="project" value="InterPro"/>
</dbReference>
<keyword evidence="7" id="KW-1185">Reference proteome</keyword>
<reference evidence="6 7" key="1">
    <citation type="submission" date="2020-06" db="EMBL/GenBank/DDBJ databases">
        <authorList>
            <person name="Li R."/>
            <person name="Bekaert M."/>
        </authorList>
    </citation>
    <scope>NUCLEOTIDE SEQUENCE [LARGE SCALE GENOMIC DNA]</scope>
    <source>
        <strain evidence="7">wild</strain>
    </source>
</reference>
<evidence type="ECO:0000313" key="7">
    <source>
        <dbReference type="Proteomes" id="UP000507470"/>
    </source>
</evidence>
<dbReference type="SMART" id="SM00479">
    <property type="entry name" value="EXOIII"/>
    <property type="match status" value="1"/>
</dbReference>
<dbReference type="EMBL" id="CACVKT020001342">
    <property type="protein sequence ID" value="CAC5366693.1"/>
    <property type="molecule type" value="Genomic_DNA"/>
</dbReference>
<evidence type="ECO:0000256" key="2">
    <source>
        <dbReference type="ARBA" id="ARBA00022801"/>
    </source>
</evidence>
<evidence type="ECO:0000313" key="6">
    <source>
        <dbReference type="EMBL" id="CAC5366693.1"/>
    </source>
</evidence>
<proteinExistence type="predicted"/>
<evidence type="ECO:0000256" key="3">
    <source>
        <dbReference type="ARBA" id="ARBA00022839"/>
    </source>
</evidence>
<dbReference type="InterPro" id="IPR036397">
    <property type="entry name" value="RNaseH_sf"/>
</dbReference>
<dbReference type="CDD" id="cd06133">
    <property type="entry name" value="ERI-1_3'hExo_like"/>
    <property type="match status" value="1"/>
</dbReference>
<dbReference type="InterPro" id="IPR047201">
    <property type="entry name" value="ERI-1_3'hExo-like"/>
</dbReference>
<feature type="compositionally biased region" description="Basic residues" evidence="4">
    <location>
        <begin position="258"/>
        <end position="280"/>
    </location>
</feature>
<keyword evidence="1" id="KW-0540">Nuclease</keyword>
<accession>A0A6J8AFD0</accession>
<dbReference type="Gene3D" id="3.30.420.10">
    <property type="entry name" value="Ribonuclease H-like superfamily/Ribonuclease H"/>
    <property type="match status" value="1"/>
</dbReference>
<dbReference type="PANTHER" id="PTHR23044:SF61">
    <property type="entry name" value="3'-5' EXORIBONUCLEASE 1-RELATED"/>
    <property type="match status" value="1"/>
</dbReference>
<dbReference type="InterPro" id="IPR013520">
    <property type="entry name" value="Ribonucl_H"/>
</dbReference>
<dbReference type="InterPro" id="IPR051274">
    <property type="entry name" value="3-5_Exoribonuclease"/>
</dbReference>
<protein>
    <submittedName>
        <fullName evidence="6">ERI2</fullName>
        <ecNumber evidence="6">3.1.-.-</ecNumber>
    </submittedName>
</protein>
<organism evidence="6 7">
    <name type="scientific">Mytilus coruscus</name>
    <name type="common">Sea mussel</name>
    <dbReference type="NCBI Taxonomy" id="42192"/>
    <lineage>
        <taxon>Eukaryota</taxon>
        <taxon>Metazoa</taxon>
        <taxon>Spiralia</taxon>
        <taxon>Lophotrochozoa</taxon>
        <taxon>Mollusca</taxon>
        <taxon>Bivalvia</taxon>
        <taxon>Autobranchia</taxon>
        <taxon>Pteriomorphia</taxon>
        <taxon>Mytilida</taxon>
        <taxon>Mytiloidea</taxon>
        <taxon>Mytilidae</taxon>
        <taxon>Mytilinae</taxon>
        <taxon>Mytilus</taxon>
    </lineage>
</organism>
<gene>
    <name evidence="6" type="ORF">MCOR_6877</name>
</gene>
<dbReference type="AlphaFoldDB" id="A0A6J8AFD0"/>
<feature type="region of interest" description="Disordered" evidence="4">
    <location>
        <begin position="586"/>
        <end position="619"/>
    </location>
</feature>
<keyword evidence="3" id="KW-0269">Exonuclease</keyword>
<feature type="domain" description="Exonuclease" evidence="5">
    <location>
        <begin position="35"/>
        <end position="231"/>
    </location>
</feature>
<dbReference type="GO" id="GO:0000175">
    <property type="term" value="F:3'-5'-RNA exonuclease activity"/>
    <property type="evidence" value="ECO:0007669"/>
    <property type="project" value="InterPro"/>
</dbReference>
<dbReference type="OrthoDB" id="448399at2759"/>
<name>A0A6J8AFD0_MYTCO</name>
<dbReference type="Pfam" id="PF00929">
    <property type="entry name" value="RNase_T"/>
    <property type="match status" value="1"/>
</dbReference>
<evidence type="ECO:0000256" key="1">
    <source>
        <dbReference type="ARBA" id="ARBA00022722"/>
    </source>
</evidence>
<feature type="compositionally biased region" description="Polar residues" evidence="4">
    <location>
        <begin position="587"/>
        <end position="607"/>
    </location>
</feature>
<dbReference type="PANTHER" id="PTHR23044">
    <property type="entry name" value="3'-5' EXONUCLEASE ERI1-RELATED"/>
    <property type="match status" value="1"/>
</dbReference>
<evidence type="ECO:0000259" key="5">
    <source>
        <dbReference type="SMART" id="SM00479"/>
    </source>
</evidence>
<dbReference type="InterPro" id="IPR012337">
    <property type="entry name" value="RNaseH-like_sf"/>
</dbReference>
<evidence type="ECO:0000256" key="4">
    <source>
        <dbReference type="SAM" id="MobiDB-lite"/>
    </source>
</evidence>
<dbReference type="EC" id="3.1.-.-" evidence="6"/>
<dbReference type="Proteomes" id="UP000507470">
    <property type="component" value="Unassembled WGS sequence"/>
</dbReference>
<dbReference type="SUPFAM" id="SSF53098">
    <property type="entry name" value="Ribonuclease H-like"/>
    <property type="match status" value="1"/>
</dbReference>